<dbReference type="WBParaSite" id="MBELARI_LOCUS7041">
    <property type="protein sequence ID" value="MBELARI_LOCUS7041"/>
    <property type="gene ID" value="MBELARI_LOCUS7041"/>
</dbReference>
<dbReference type="Proteomes" id="UP000887575">
    <property type="component" value="Unassembled WGS sequence"/>
</dbReference>
<protein>
    <submittedName>
        <fullName evidence="3">Uncharacterized protein</fullName>
    </submittedName>
</protein>
<feature type="signal peptide" evidence="1">
    <location>
        <begin position="1"/>
        <end position="20"/>
    </location>
</feature>
<proteinExistence type="predicted"/>
<sequence length="182" mass="19703">MRTILILVFVSTLGFSSVSSARMGLEVPVGKSSSSNNALTSGTQRFCHVCSGGDSILSPALQKAMKYFNISEGSKVGNCESKSSADSCRGILCQKSVVTYEINYSGSVYKYHVWVKSCGAASTSKNIGKCLNGVVEKVSTGYSKFSTVCMCNNKNYCNSTCDFHTRIFSLIMFIAFISIFKE</sequence>
<accession>A0AAF3FIV1</accession>
<keyword evidence="2" id="KW-1185">Reference proteome</keyword>
<reference evidence="3" key="1">
    <citation type="submission" date="2024-02" db="UniProtKB">
        <authorList>
            <consortium name="WormBaseParasite"/>
        </authorList>
    </citation>
    <scope>IDENTIFICATION</scope>
</reference>
<evidence type="ECO:0000313" key="2">
    <source>
        <dbReference type="Proteomes" id="UP000887575"/>
    </source>
</evidence>
<dbReference type="PANTHER" id="PTHR36939">
    <property type="entry name" value="PROTEIN CBG03389"/>
    <property type="match status" value="1"/>
</dbReference>
<evidence type="ECO:0000256" key="1">
    <source>
        <dbReference type="SAM" id="SignalP"/>
    </source>
</evidence>
<organism evidence="2 3">
    <name type="scientific">Mesorhabditis belari</name>
    <dbReference type="NCBI Taxonomy" id="2138241"/>
    <lineage>
        <taxon>Eukaryota</taxon>
        <taxon>Metazoa</taxon>
        <taxon>Ecdysozoa</taxon>
        <taxon>Nematoda</taxon>
        <taxon>Chromadorea</taxon>
        <taxon>Rhabditida</taxon>
        <taxon>Rhabditina</taxon>
        <taxon>Rhabditomorpha</taxon>
        <taxon>Rhabditoidea</taxon>
        <taxon>Rhabditidae</taxon>
        <taxon>Mesorhabditinae</taxon>
        <taxon>Mesorhabditis</taxon>
    </lineage>
</organism>
<name>A0AAF3FIV1_9BILA</name>
<feature type="chain" id="PRO_5041916935" evidence="1">
    <location>
        <begin position="21"/>
        <end position="182"/>
    </location>
</feature>
<evidence type="ECO:0000313" key="3">
    <source>
        <dbReference type="WBParaSite" id="MBELARI_LOCUS7041"/>
    </source>
</evidence>
<keyword evidence="1" id="KW-0732">Signal</keyword>
<dbReference type="PANTHER" id="PTHR36939:SF1">
    <property type="entry name" value="UPAR_LY6 DOMAIN-CONTAINING PROTEIN"/>
    <property type="match status" value="1"/>
</dbReference>
<dbReference type="AlphaFoldDB" id="A0AAF3FIV1"/>